<dbReference type="SUPFAM" id="SSF88659">
    <property type="entry name" value="Sigma3 and sigma4 domains of RNA polymerase sigma factors"/>
    <property type="match status" value="1"/>
</dbReference>
<evidence type="ECO:0000256" key="4">
    <source>
        <dbReference type="ARBA" id="ARBA00023163"/>
    </source>
</evidence>
<evidence type="ECO:0000256" key="3">
    <source>
        <dbReference type="ARBA" id="ARBA00023082"/>
    </source>
</evidence>
<dbReference type="Gene3D" id="1.10.10.10">
    <property type="entry name" value="Winged helix-like DNA-binding domain superfamily/Winged helix DNA-binding domain"/>
    <property type="match status" value="1"/>
</dbReference>
<proteinExistence type="inferred from homology"/>
<feature type="domain" description="RNA polymerase sigma-70 region 2" evidence="5">
    <location>
        <begin position="11"/>
        <end position="75"/>
    </location>
</feature>
<dbReference type="InterPro" id="IPR014284">
    <property type="entry name" value="RNA_pol_sigma-70_dom"/>
</dbReference>
<dbReference type="InterPro" id="IPR013324">
    <property type="entry name" value="RNA_pol_sigma_r3/r4-like"/>
</dbReference>
<keyword evidence="8" id="KW-1185">Reference proteome</keyword>
<comment type="similarity">
    <text evidence="1">Belongs to the sigma-70 factor family. ECF subfamily.</text>
</comment>
<evidence type="ECO:0000313" key="7">
    <source>
        <dbReference type="EMBL" id="QJD84429.1"/>
    </source>
</evidence>
<keyword evidence="2" id="KW-0805">Transcription regulation</keyword>
<dbReference type="InterPro" id="IPR036388">
    <property type="entry name" value="WH-like_DNA-bd_sf"/>
</dbReference>
<dbReference type="SUPFAM" id="SSF88946">
    <property type="entry name" value="Sigma2 domain of RNA polymerase sigma factors"/>
    <property type="match status" value="1"/>
</dbReference>
<dbReference type="Gene3D" id="1.10.1740.10">
    <property type="match status" value="1"/>
</dbReference>
<dbReference type="NCBIfam" id="TIGR02937">
    <property type="entry name" value="sigma70-ECF"/>
    <property type="match status" value="1"/>
</dbReference>
<evidence type="ECO:0000259" key="6">
    <source>
        <dbReference type="Pfam" id="PF08281"/>
    </source>
</evidence>
<dbReference type="Pfam" id="PF08281">
    <property type="entry name" value="Sigma70_r4_2"/>
    <property type="match status" value="1"/>
</dbReference>
<dbReference type="InterPro" id="IPR007627">
    <property type="entry name" value="RNA_pol_sigma70_r2"/>
</dbReference>
<dbReference type="GO" id="GO:0003677">
    <property type="term" value="F:DNA binding"/>
    <property type="evidence" value="ECO:0007669"/>
    <property type="project" value="InterPro"/>
</dbReference>
<evidence type="ECO:0000256" key="2">
    <source>
        <dbReference type="ARBA" id="ARBA00023015"/>
    </source>
</evidence>
<sequence>MERVTADLGELYTAHYLYLNKFMLNLTRNREEAADLVQEIFLRLCQQNRLPEHAKEWLALTGYRLFVDQWRRKRRVSWQPLDDSAISNRTTPEQAVLDREFERLVRRLLLRFNSRMRTALYLRFYKQFSCGEIARLLDCPENTVKSYLRRGRKQLSAWLVDDRAIGL</sequence>
<name>A0A7Z2VJY4_9BACL</name>
<dbReference type="EMBL" id="CP051680">
    <property type="protein sequence ID" value="QJD84429.1"/>
    <property type="molecule type" value="Genomic_DNA"/>
</dbReference>
<evidence type="ECO:0000313" key="8">
    <source>
        <dbReference type="Proteomes" id="UP000502248"/>
    </source>
</evidence>
<dbReference type="PANTHER" id="PTHR43133">
    <property type="entry name" value="RNA POLYMERASE ECF-TYPE SIGMA FACTO"/>
    <property type="match status" value="1"/>
</dbReference>
<dbReference type="InterPro" id="IPR013325">
    <property type="entry name" value="RNA_pol_sigma_r2"/>
</dbReference>
<keyword evidence="4" id="KW-0804">Transcription</keyword>
<gene>
    <name evidence="7" type="ORF">HH215_15420</name>
</gene>
<reference evidence="7 8" key="1">
    <citation type="submission" date="2020-04" db="EMBL/GenBank/DDBJ databases">
        <title>Genome sequencing of novel species.</title>
        <authorList>
            <person name="Heo J."/>
            <person name="Kim S.-J."/>
            <person name="Kim J.-S."/>
            <person name="Hong S.-B."/>
            <person name="Kwon S.-W."/>
        </authorList>
    </citation>
    <scope>NUCLEOTIDE SEQUENCE [LARGE SCALE GENOMIC DNA]</scope>
    <source>
        <strain evidence="7 8">MFER-1</strain>
    </source>
</reference>
<dbReference type="KEGG" id="cheb:HH215_15420"/>
<dbReference type="Pfam" id="PF04542">
    <property type="entry name" value="Sigma70_r2"/>
    <property type="match status" value="1"/>
</dbReference>
<dbReference type="CDD" id="cd06171">
    <property type="entry name" value="Sigma70_r4"/>
    <property type="match status" value="1"/>
</dbReference>
<feature type="domain" description="RNA polymerase sigma factor 70 region 4 type 2" evidence="6">
    <location>
        <begin position="104"/>
        <end position="155"/>
    </location>
</feature>
<dbReference type="GO" id="GO:0016987">
    <property type="term" value="F:sigma factor activity"/>
    <property type="evidence" value="ECO:0007669"/>
    <property type="project" value="UniProtKB-KW"/>
</dbReference>
<dbReference type="InterPro" id="IPR039425">
    <property type="entry name" value="RNA_pol_sigma-70-like"/>
</dbReference>
<protein>
    <submittedName>
        <fullName evidence="7">RNA polymerase sigma factor</fullName>
    </submittedName>
</protein>
<dbReference type="PANTHER" id="PTHR43133:SF60">
    <property type="entry name" value="RNA POLYMERASE SIGMA FACTOR SIGV"/>
    <property type="match status" value="1"/>
</dbReference>
<dbReference type="InterPro" id="IPR013249">
    <property type="entry name" value="RNA_pol_sigma70_r4_t2"/>
</dbReference>
<dbReference type="GO" id="GO:0006352">
    <property type="term" value="P:DNA-templated transcription initiation"/>
    <property type="evidence" value="ECO:0007669"/>
    <property type="project" value="InterPro"/>
</dbReference>
<dbReference type="AlphaFoldDB" id="A0A7Z2VJY4"/>
<keyword evidence="3" id="KW-0731">Sigma factor</keyword>
<organism evidence="7 8">
    <name type="scientific">Cohnella herbarum</name>
    <dbReference type="NCBI Taxonomy" id="2728023"/>
    <lineage>
        <taxon>Bacteria</taxon>
        <taxon>Bacillati</taxon>
        <taxon>Bacillota</taxon>
        <taxon>Bacilli</taxon>
        <taxon>Bacillales</taxon>
        <taxon>Paenibacillaceae</taxon>
        <taxon>Cohnella</taxon>
    </lineage>
</organism>
<accession>A0A7Z2VJY4</accession>
<dbReference type="RefSeq" id="WP_169280713.1">
    <property type="nucleotide sequence ID" value="NZ_CP051680.1"/>
</dbReference>
<dbReference type="Proteomes" id="UP000502248">
    <property type="component" value="Chromosome"/>
</dbReference>
<evidence type="ECO:0000256" key="1">
    <source>
        <dbReference type="ARBA" id="ARBA00010641"/>
    </source>
</evidence>
<evidence type="ECO:0000259" key="5">
    <source>
        <dbReference type="Pfam" id="PF04542"/>
    </source>
</evidence>